<feature type="transmembrane region" description="Helical" evidence="7">
    <location>
        <begin position="349"/>
        <end position="371"/>
    </location>
</feature>
<protein>
    <submittedName>
        <fullName evidence="9">NADH-quinone oxidoreductase subunit M</fullName>
    </submittedName>
</protein>
<dbReference type="GO" id="GO:0048039">
    <property type="term" value="F:ubiquinone binding"/>
    <property type="evidence" value="ECO:0007669"/>
    <property type="project" value="TreeGrafter"/>
</dbReference>
<dbReference type="GO" id="GO:0042773">
    <property type="term" value="P:ATP synthesis coupled electron transport"/>
    <property type="evidence" value="ECO:0007669"/>
    <property type="project" value="InterPro"/>
</dbReference>
<dbReference type="EMBL" id="FMZA01000009">
    <property type="protein sequence ID" value="SDC53273.1"/>
    <property type="molecule type" value="Genomic_DNA"/>
</dbReference>
<evidence type="ECO:0000256" key="5">
    <source>
        <dbReference type="ARBA" id="ARBA00023136"/>
    </source>
</evidence>
<evidence type="ECO:0000256" key="1">
    <source>
        <dbReference type="ARBA" id="ARBA00004651"/>
    </source>
</evidence>
<evidence type="ECO:0000313" key="9">
    <source>
        <dbReference type="EMBL" id="SDC53273.1"/>
    </source>
</evidence>
<keyword evidence="5 7" id="KW-0472">Membrane</keyword>
<gene>
    <name evidence="9" type="ORF">SAMN04488112_109115</name>
</gene>
<comment type="similarity">
    <text evidence="2">Belongs to the complex I subunit 4 family.</text>
</comment>
<dbReference type="STRING" id="1236220.SAMN04488112_109115"/>
<dbReference type="PRINTS" id="PR01437">
    <property type="entry name" value="NUOXDRDTASE4"/>
</dbReference>
<feature type="transmembrane region" description="Helical" evidence="7">
    <location>
        <begin position="429"/>
        <end position="449"/>
    </location>
</feature>
<feature type="transmembrane region" description="Helical" evidence="7">
    <location>
        <begin position="470"/>
        <end position="487"/>
    </location>
</feature>
<evidence type="ECO:0000256" key="3">
    <source>
        <dbReference type="ARBA" id="ARBA00022692"/>
    </source>
</evidence>
<dbReference type="Pfam" id="PF00361">
    <property type="entry name" value="Proton_antipo_M"/>
    <property type="match status" value="1"/>
</dbReference>
<feature type="transmembrane region" description="Helical" evidence="7">
    <location>
        <begin position="227"/>
        <end position="248"/>
    </location>
</feature>
<dbReference type="Proteomes" id="UP000199387">
    <property type="component" value="Unassembled WGS sequence"/>
</dbReference>
<keyword evidence="3 6" id="KW-0812">Transmembrane</keyword>
<evidence type="ECO:0000259" key="8">
    <source>
        <dbReference type="Pfam" id="PF00361"/>
    </source>
</evidence>
<organism evidence="9 10">
    <name type="scientific">Melghirimyces thermohalophilus</name>
    <dbReference type="NCBI Taxonomy" id="1236220"/>
    <lineage>
        <taxon>Bacteria</taxon>
        <taxon>Bacillati</taxon>
        <taxon>Bacillota</taxon>
        <taxon>Bacilli</taxon>
        <taxon>Bacillales</taxon>
        <taxon>Thermoactinomycetaceae</taxon>
        <taxon>Melghirimyces</taxon>
    </lineage>
</organism>
<comment type="subcellular location">
    <subcellularLocation>
        <location evidence="1">Cell membrane</location>
        <topology evidence="1">Multi-pass membrane protein</topology>
    </subcellularLocation>
    <subcellularLocation>
        <location evidence="6">Membrane</location>
        <topology evidence="6">Multi-pass membrane protein</topology>
    </subcellularLocation>
</comment>
<keyword evidence="4 7" id="KW-1133">Transmembrane helix</keyword>
<evidence type="ECO:0000256" key="7">
    <source>
        <dbReference type="SAM" id="Phobius"/>
    </source>
</evidence>
<keyword evidence="10" id="KW-1185">Reference proteome</keyword>
<feature type="transmembrane region" description="Helical" evidence="7">
    <location>
        <begin position="391"/>
        <end position="409"/>
    </location>
</feature>
<dbReference type="InterPro" id="IPR001750">
    <property type="entry name" value="ND/Mrp_TM"/>
</dbReference>
<evidence type="ECO:0000256" key="4">
    <source>
        <dbReference type="ARBA" id="ARBA00022989"/>
    </source>
</evidence>
<dbReference type="InterPro" id="IPR010227">
    <property type="entry name" value="NADH_Q_OxRdtase_chainM/4"/>
</dbReference>
<dbReference type="GO" id="GO:0008137">
    <property type="term" value="F:NADH dehydrogenase (ubiquinone) activity"/>
    <property type="evidence" value="ECO:0007669"/>
    <property type="project" value="InterPro"/>
</dbReference>
<dbReference type="RefSeq" id="WP_245662206.1">
    <property type="nucleotide sequence ID" value="NZ_FMZA01000009.1"/>
</dbReference>
<dbReference type="NCBIfam" id="TIGR01972">
    <property type="entry name" value="NDH_I_M"/>
    <property type="match status" value="1"/>
</dbReference>
<proteinExistence type="inferred from homology"/>
<feature type="transmembrane region" description="Helical" evidence="7">
    <location>
        <begin position="322"/>
        <end position="343"/>
    </location>
</feature>
<dbReference type="AlphaFoldDB" id="A0A1G6MCM7"/>
<feature type="transmembrane region" description="Helical" evidence="7">
    <location>
        <begin position="123"/>
        <end position="140"/>
    </location>
</feature>
<evidence type="ECO:0000256" key="6">
    <source>
        <dbReference type="RuleBase" id="RU000320"/>
    </source>
</evidence>
<feature type="transmembrane region" description="Helical" evidence="7">
    <location>
        <begin position="34"/>
        <end position="57"/>
    </location>
</feature>
<name>A0A1G6MCM7_9BACL</name>
<dbReference type="PANTHER" id="PTHR43507">
    <property type="entry name" value="NADH-UBIQUINONE OXIDOREDUCTASE CHAIN 4"/>
    <property type="match status" value="1"/>
</dbReference>
<dbReference type="GO" id="GO:0015990">
    <property type="term" value="P:electron transport coupled proton transport"/>
    <property type="evidence" value="ECO:0007669"/>
    <property type="project" value="TreeGrafter"/>
</dbReference>
<feature type="domain" description="NADH:quinone oxidoreductase/Mrp antiporter transmembrane" evidence="8">
    <location>
        <begin position="140"/>
        <end position="430"/>
    </location>
</feature>
<dbReference type="GO" id="GO:0005886">
    <property type="term" value="C:plasma membrane"/>
    <property type="evidence" value="ECO:0007669"/>
    <property type="project" value="UniProtKB-SubCell"/>
</dbReference>
<feature type="transmembrane region" description="Helical" evidence="7">
    <location>
        <begin position="6"/>
        <end position="27"/>
    </location>
</feature>
<feature type="transmembrane region" description="Helical" evidence="7">
    <location>
        <begin position="146"/>
        <end position="164"/>
    </location>
</feature>
<feature type="transmembrane region" description="Helical" evidence="7">
    <location>
        <begin position="176"/>
        <end position="198"/>
    </location>
</feature>
<feature type="transmembrane region" description="Helical" evidence="7">
    <location>
        <begin position="260"/>
        <end position="280"/>
    </location>
</feature>
<evidence type="ECO:0000313" key="10">
    <source>
        <dbReference type="Proteomes" id="UP000199387"/>
    </source>
</evidence>
<dbReference type="InterPro" id="IPR003918">
    <property type="entry name" value="NADH_UbQ_OxRdtase"/>
</dbReference>
<feature type="transmembrane region" description="Helical" evidence="7">
    <location>
        <begin position="94"/>
        <end position="116"/>
    </location>
</feature>
<feature type="transmembrane region" description="Helical" evidence="7">
    <location>
        <begin position="292"/>
        <end position="315"/>
    </location>
</feature>
<accession>A0A1G6MCM7</accession>
<evidence type="ECO:0000256" key="2">
    <source>
        <dbReference type="ARBA" id="ARBA00009025"/>
    </source>
</evidence>
<sequence length="508" mass="55161">MMEQLQQALPIGLVFSPLIGVIVLLCIPRDKAGWLKGVGILATLPPSVLALLLYFQFDARAGGVQFEQRLPWFQIQLPQIPPWEVAFHFGVDGLSLPLAVMAALVATLAACASVYIQKRLKGYFLLFLLLEVGMLGVFLARNMFLFFLFFEVTLVTLFFLIGIWGSIYREKAANRFLLYNGLGSAFLLLAMIGLFVLFQSLDYSRMQEMAHDSRIQAMLAQEPVNNIVRGIFLCTVVAFAIKLPMFPFHTWMLRVHAEAPPAVVMIHSGVLLKMGAYGLIRFGVELFPQQMQAFAGVLALLGLINILYGAALAFVQNELRRLLAYASVSHMGIILFGIAALNVSGLTGAVFQAVSHGFISALLFFFIGSLYERTGTTDIRQLGGMARPAPVLTGIFLAGGLALLGLPGMSGFISEFLAFLGLFHEEPGLAAAGVLGLVLAAAYTLRAVLKAGFGPVAEQIKGMADTRWPETAPMMVLLSCIILIGVWPDVLGEPMKVTIQTIASRIGG</sequence>
<dbReference type="GO" id="GO:0003954">
    <property type="term" value="F:NADH dehydrogenase activity"/>
    <property type="evidence" value="ECO:0007669"/>
    <property type="project" value="TreeGrafter"/>
</dbReference>
<dbReference type="PANTHER" id="PTHR43507:SF1">
    <property type="entry name" value="NADH-UBIQUINONE OXIDOREDUCTASE CHAIN 4"/>
    <property type="match status" value="1"/>
</dbReference>
<reference evidence="9 10" key="1">
    <citation type="submission" date="2016-10" db="EMBL/GenBank/DDBJ databases">
        <authorList>
            <person name="de Groot N.N."/>
        </authorList>
    </citation>
    <scope>NUCLEOTIDE SEQUENCE [LARGE SCALE GENOMIC DNA]</scope>
    <source>
        <strain evidence="9 10">DSM 45514</strain>
    </source>
</reference>